<protein>
    <recommendedName>
        <fullName evidence="8">YetF C-terminal domain-containing protein</fullName>
    </recommendedName>
</protein>
<evidence type="ECO:0000313" key="9">
    <source>
        <dbReference type="EMBL" id="CRK83680.1"/>
    </source>
</evidence>
<keyword evidence="10" id="KW-1185">Reference proteome</keyword>
<dbReference type="RefSeq" id="WP_090636645.1">
    <property type="nucleotide sequence ID" value="NZ_CVRB01000004.1"/>
</dbReference>
<dbReference type="GO" id="GO:0005886">
    <property type="term" value="C:plasma membrane"/>
    <property type="evidence" value="ECO:0007669"/>
    <property type="project" value="UniProtKB-SubCell"/>
</dbReference>
<evidence type="ECO:0000256" key="4">
    <source>
        <dbReference type="ARBA" id="ARBA00022692"/>
    </source>
</evidence>
<comment type="subcellular location">
    <subcellularLocation>
        <location evidence="1">Cell membrane</location>
        <topology evidence="1">Multi-pass membrane protein</topology>
    </subcellularLocation>
</comment>
<dbReference type="STRING" id="1499688.BN000_03670"/>
<dbReference type="Pfam" id="PF04239">
    <property type="entry name" value="DUF421"/>
    <property type="match status" value="1"/>
</dbReference>
<dbReference type="PANTHER" id="PTHR34582:SF7">
    <property type="entry name" value="UPF0702 TRANSMEMBRANE PROTEIN YDFS"/>
    <property type="match status" value="1"/>
</dbReference>
<organism evidence="9 10">
    <name type="scientific">Neobacillus massiliamazoniensis</name>
    <dbReference type="NCBI Taxonomy" id="1499688"/>
    <lineage>
        <taxon>Bacteria</taxon>
        <taxon>Bacillati</taxon>
        <taxon>Bacillota</taxon>
        <taxon>Bacilli</taxon>
        <taxon>Bacillales</taxon>
        <taxon>Bacillaceae</taxon>
        <taxon>Neobacillus</taxon>
    </lineage>
</organism>
<reference evidence="10" key="1">
    <citation type="submission" date="2015-05" db="EMBL/GenBank/DDBJ databases">
        <authorList>
            <person name="Urmite Genomes"/>
        </authorList>
    </citation>
    <scope>NUCLEOTIDE SEQUENCE [LARGE SCALE GENOMIC DNA]</scope>
    <source>
        <strain evidence="10">LF1</strain>
    </source>
</reference>
<proteinExistence type="inferred from homology"/>
<keyword evidence="3" id="KW-1003">Cell membrane</keyword>
<accession>A0A0U1P066</accession>
<evidence type="ECO:0000313" key="10">
    <source>
        <dbReference type="Proteomes" id="UP000199087"/>
    </source>
</evidence>
<evidence type="ECO:0000256" key="1">
    <source>
        <dbReference type="ARBA" id="ARBA00004651"/>
    </source>
</evidence>
<evidence type="ECO:0000256" key="7">
    <source>
        <dbReference type="SAM" id="Phobius"/>
    </source>
</evidence>
<keyword evidence="5 7" id="KW-1133">Transmembrane helix</keyword>
<evidence type="ECO:0000256" key="5">
    <source>
        <dbReference type="ARBA" id="ARBA00022989"/>
    </source>
</evidence>
<sequence>MPGWVFIIVRSVIFLLLLFLTTKLLGKKQISELSFFEYVAGITIGSIAGEVVTGLESNMYHGALAIIVFGLITFLADYLSLKSKKFRDVMDGRGAVVIKDGKVLEDHLKKEKYTIDELSALLRQKDIFNIADVEYAVLEPRGNLSALLKRENRPLTPKDLQMKMSNEKEPQTVIMDGEVLLEALRSAEKSPGWLRTELEKLDVTLENVFIGQVDSYGVLTVDLYDDKINVPQPVQRPLLMAMLKKTHADLEVFSLATECEKSKKMYEKNAAIVQDIIDQLKPYLML</sequence>
<feature type="domain" description="YetF C-terminal" evidence="8">
    <location>
        <begin position="82"/>
        <end position="214"/>
    </location>
</feature>
<dbReference type="Pfam" id="PF07870">
    <property type="entry name" value="DUF1657"/>
    <property type="match status" value="1"/>
</dbReference>
<gene>
    <name evidence="9" type="ORF">BN000_03670</name>
</gene>
<dbReference type="PANTHER" id="PTHR34582">
    <property type="entry name" value="UPF0702 TRANSMEMBRANE PROTEIN YCAP"/>
    <property type="match status" value="1"/>
</dbReference>
<dbReference type="OrthoDB" id="9778331at2"/>
<feature type="transmembrane region" description="Helical" evidence="7">
    <location>
        <begin position="6"/>
        <end position="26"/>
    </location>
</feature>
<dbReference type="InterPro" id="IPR012452">
    <property type="entry name" value="DUF1657"/>
</dbReference>
<dbReference type="Gene3D" id="3.30.240.20">
    <property type="entry name" value="bsu07140 like domains"/>
    <property type="match status" value="2"/>
</dbReference>
<feature type="transmembrane region" description="Helical" evidence="7">
    <location>
        <begin position="33"/>
        <end position="53"/>
    </location>
</feature>
<dbReference type="EMBL" id="CVRB01000004">
    <property type="protein sequence ID" value="CRK83680.1"/>
    <property type="molecule type" value="Genomic_DNA"/>
</dbReference>
<feature type="transmembrane region" description="Helical" evidence="7">
    <location>
        <begin position="59"/>
        <end position="81"/>
    </location>
</feature>
<keyword evidence="6 7" id="KW-0472">Membrane</keyword>
<dbReference type="InterPro" id="IPR007353">
    <property type="entry name" value="DUF421"/>
</dbReference>
<evidence type="ECO:0000259" key="8">
    <source>
        <dbReference type="Pfam" id="PF04239"/>
    </source>
</evidence>
<comment type="similarity">
    <text evidence="2">Belongs to the UPF0702 family.</text>
</comment>
<name>A0A0U1P066_9BACI</name>
<dbReference type="AlphaFoldDB" id="A0A0U1P066"/>
<dbReference type="Proteomes" id="UP000199087">
    <property type="component" value="Unassembled WGS sequence"/>
</dbReference>
<evidence type="ECO:0000256" key="6">
    <source>
        <dbReference type="ARBA" id="ARBA00023136"/>
    </source>
</evidence>
<dbReference type="InterPro" id="IPR023090">
    <property type="entry name" value="UPF0702_alpha/beta_dom_sf"/>
</dbReference>
<evidence type="ECO:0000256" key="3">
    <source>
        <dbReference type="ARBA" id="ARBA00022475"/>
    </source>
</evidence>
<evidence type="ECO:0000256" key="2">
    <source>
        <dbReference type="ARBA" id="ARBA00006448"/>
    </source>
</evidence>
<keyword evidence="4 7" id="KW-0812">Transmembrane</keyword>